<organism evidence="1 2">
    <name type="scientific">Romanomermis culicivorax</name>
    <name type="common">Nematode worm</name>
    <dbReference type="NCBI Taxonomy" id="13658"/>
    <lineage>
        <taxon>Eukaryota</taxon>
        <taxon>Metazoa</taxon>
        <taxon>Ecdysozoa</taxon>
        <taxon>Nematoda</taxon>
        <taxon>Enoplea</taxon>
        <taxon>Dorylaimia</taxon>
        <taxon>Mermithida</taxon>
        <taxon>Mermithoidea</taxon>
        <taxon>Mermithidae</taxon>
        <taxon>Romanomermis</taxon>
    </lineage>
</organism>
<keyword evidence="1" id="KW-1185">Reference proteome</keyword>
<dbReference type="WBParaSite" id="nRc.2.0.1.t40676-RA">
    <property type="protein sequence ID" value="nRc.2.0.1.t40676-RA"/>
    <property type="gene ID" value="nRc.2.0.1.g40676"/>
</dbReference>
<proteinExistence type="predicted"/>
<protein>
    <submittedName>
        <fullName evidence="2">Uncharacterized protein</fullName>
    </submittedName>
</protein>
<evidence type="ECO:0000313" key="1">
    <source>
        <dbReference type="Proteomes" id="UP000887565"/>
    </source>
</evidence>
<reference evidence="2" key="1">
    <citation type="submission" date="2022-11" db="UniProtKB">
        <authorList>
            <consortium name="WormBaseParasite"/>
        </authorList>
    </citation>
    <scope>IDENTIFICATION</scope>
</reference>
<evidence type="ECO:0000313" key="2">
    <source>
        <dbReference type="WBParaSite" id="nRc.2.0.1.t40676-RA"/>
    </source>
</evidence>
<dbReference type="AlphaFoldDB" id="A0A915KPG2"/>
<dbReference type="Proteomes" id="UP000887565">
    <property type="component" value="Unplaced"/>
</dbReference>
<name>A0A915KPG2_ROMCU</name>
<accession>A0A915KPG2</accession>
<sequence>MTIIFSICAAMRSNLSCTMGVDRSGGWAVCSAALGGGITNLDGALDMVLEDHYLRILELPMPCKACMALREK</sequence>